<evidence type="ECO:0000256" key="3">
    <source>
        <dbReference type="ARBA" id="ARBA00022692"/>
    </source>
</evidence>
<reference evidence="8" key="5">
    <citation type="submission" date="2025-09" db="UniProtKB">
        <authorList>
            <consortium name="Ensembl"/>
        </authorList>
    </citation>
    <scope>IDENTIFICATION</scope>
</reference>
<evidence type="ECO:0000256" key="6">
    <source>
        <dbReference type="SAM" id="MobiDB-lite"/>
    </source>
</evidence>
<accession>A0A4W3K872</accession>
<dbReference type="Pfam" id="PF10177">
    <property type="entry name" value="DUF2371"/>
    <property type="match status" value="1"/>
</dbReference>
<keyword evidence="9" id="KW-1185">Reference proteome</keyword>
<comment type="similarity">
    <text evidence="2">Belongs to the TMEM200 family.</text>
</comment>
<dbReference type="GeneTree" id="ENSGT00530000063698"/>
<reference evidence="9" key="2">
    <citation type="journal article" date="2007" name="PLoS Biol.">
        <title>Survey sequencing and comparative analysis of the elephant shark (Callorhinchus milii) genome.</title>
        <authorList>
            <person name="Venkatesh B."/>
            <person name="Kirkness E.F."/>
            <person name="Loh Y.H."/>
            <person name="Halpern A.L."/>
            <person name="Lee A.P."/>
            <person name="Johnson J."/>
            <person name="Dandona N."/>
            <person name="Viswanathan L.D."/>
            <person name="Tay A."/>
            <person name="Venter J.C."/>
            <person name="Strausberg R.L."/>
            <person name="Brenner S."/>
        </authorList>
    </citation>
    <scope>NUCLEOTIDE SEQUENCE [LARGE SCALE GENOMIC DNA]</scope>
</reference>
<feature type="region of interest" description="Disordered" evidence="6">
    <location>
        <begin position="406"/>
        <end position="453"/>
    </location>
</feature>
<dbReference type="AlphaFoldDB" id="A0A4W3K872"/>
<proteinExistence type="inferred from homology"/>
<evidence type="ECO:0000256" key="2">
    <source>
        <dbReference type="ARBA" id="ARBA00005308"/>
    </source>
</evidence>
<evidence type="ECO:0000313" key="9">
    <source>
        <dbReference type="Proteomes" id="UP000314986"/>
    </source>
</evidence>
<reference evidence="8" key="4">
    <citation type="submission" date="2025-08" db="UniProtKB">
        <authorList>
            <consortium name="Ensembl"/>
        </authorList>
    </citation>
    <scope>IDENTIFICATION</scope>
</reference>
<name>A0A4W3K872_CALMI</name>
<dbReference type="PANTHER" id="PTHR31815">
    <property type="entry name" value="AGAP005329-PA"/>
    <property type="match status" value="1"/>
</dbReference>
<dbReference type="InterPro" id="IPR018787">
    <property type="entry name" value="DUF2371_TMEM200"/>
</dbReference>
<reference evidence="9" key="3">
    <citation type="journal article" date="2014" name="Nature">
        <title>Elephant shark genome provides unique insights into gnathostome evolution.</title>
        <authorList>
            <consortium name="International Elephant Shark Genome Sequencing Consortium"/>
            <person name="Venkatesh B."/>
            <person name="Lee A.P."/>
            <person name="Ravi V."/>
            <person name="Maurya A.K."/>
            <person name="Lian M.M."/>
            <person name="Swann J.B."/>
            <person name="Ohta Y."/>
            <person name="Flajnik M.F."/>
            <person name="Sutoh Y."/>
            <person name="Kasahara M."/>
            <person name="Hoon S."/>
            <person name="Gangu V."/>
            <person name="Roy S.W."/>
            <person name="Irimia M."/>
            <person name="Korzh V."/>
            <person name="Kondrychyn I."/>
            <person name="Lim Z.W."/>
            <person name="Tay B.H."/>
            <person name="Tohari S."/>
            <person name="Kong K.W."/>
            <person name="Ho S."/>
            <person name="Lorente-Galdos B."/>
            <person name="Quilez J."/>
            <person name="Marques-Bonet T."/>
            <person name="Raney B.J."/>
            <person name="Ingham P.W."/>
            <person name="Tay A."/>
            <person name="Hillier L.W."/>
            <person name="Minx P."/>
            <person name="Boehm T."/>
            <person name="Wilson R.K."/>
            <person name="Brenner S."/>
            <person name="Warren W.C."/>
        </authorList>
    </citation>
    <scope>NUCLEOTIDE SEQUENCE [LARGE SCALE GENOMIC DNA]</scope>
</reference>
<protein>
    <recommendedName>
        <fullName evidence="10">Transmembrane protein 200A</fullName>
    </recommendedName>
</protein>
<dbReference type="InParanoid" id="A0A4W3K872"/>
<dbReference type="Ensembl" id="ENSCMIT00000041235.1">
    <property type="protein sequence ID" value="ENSCMIP00000040660.1"/>
    <property type="gene ID" value="ENSCMIG00000016945.1"/>
</dbReference>
<evidence type="ECO:0000256" key="4">
    <source>
        <dbReference type="ARBA" id="ARBA00022989"/>
    </source>
</evidence>
<evidence type="ECO:0008006" key="10">
    <source>
        <dbReference type="Google" id="ProtNLM"/>
    </source>
</evidence>
<dbReference type="OMA" id="LASHYQW"/>
<feature type="compositionally biased region" description="Low complexity" evidence="6">
    <location>
        <begin position="10"/>
        <end position="21"/>
    </location>
</feature>
<keyword evidence="5 7" id="KW-0472">Membrane</keyword>
<evidence type="ECO:0000256" key="5">
    <source>
        <dbReference type="ARBA" id="ARBA00023136"/>
    </source>
</evidence>
<evidence type="ECO:0000256" key="7">
    <source>
        <dbReference type="SAM" id="Phobius"/>
    </source>
</evidence>
<feature type="transmembrane region" description="Helical" evidence="7">
    <location>
        <begin position="105"/>
        <end position="125"/>
    </location>
</feature>
<reference evidence="9" key="1">
    <citation type="journal article" date="2006" name="Science">
        <title>Ancient noncoding elements conserved in the human genome.</title>
        <authorList>
            <person name="Venkatesh B."/>
            <person name="Kirkness E.F."/>
            <person name="Loh Y.H."/>
            <person name="Halpern A.L."/>
            <person name="Lee A.P."/>
            <person name="Johnson J."/>
            <person name="Dandona N."/>
            <person name="Viswanathan L.D."/>
            <person name="Tay A."/>
            <person name="Venter J.C."/>
            <person name="Strausberg R.L."/>
            <person name="Brenner S."/>
        </authorList>
    </citation>
    <scope>NUCLEOTIDE SEQUENCE [LARGE SCALE GENOMIC DNA]</scope>
</reference>
<comment type="subcellular location">
    <subcellularLocation>
        <location evidence="1">Membrane</location>
        <topology evidence="1">Multi-pass membrane protein</topology>
    </subcellularLocation>
</comment>
<evidence type="ECO:0000256" key="1">
    <source>
        <dbReference type="ARBA" id="ARBA00004141"/>
    </source>
</evidence>
<dbReference type="Proteomes" id="UP000314986">
    <property type="component" value="Unassembled WGS sequence"/>
</dbReference>
<keyword evidence="4 7" id="KW-1133">Transmembrane helix</keyword>
<evidence type="ECO:0000313" key="8">
    <source>
        <dbReference type="Ensembl" id="ENSCMIP00000040660.1"/>
    </source>
</evidence>
<feature type="compositionally biased region" description="Basic and acidic residues" evidence="6">
    <location>
        <begin position="29"/>
        <end position="38"/>
    </location>
</feature>
<keyword evidence="3 7" id="KW-0812">Transmembrane</keyword>
<dbReference type="PANTHER" id="PTHR31815:SF3">
    <property type="entry name" value="TRANSMEMBRANE PROTEIN 200B"/>
    <property type="match status" value="1"/>
</dbReference>
<organism evidence="8 9">
    <name type="scientific">Callorhinchus milii</name>
    <name type="common">Ghost shark</name>
    <dbReference type="NCBI Taxonomy" id="7868"/>
    <lineage>
        <taxon>Eukaryota</taxon>
        <taxon>Metazoa</taxon>
        <taxon>Chordata</taxon>
        <taxon>Craniata</taxon>
        <taxon>Vertebrata</taxon>
        <taxon>Chondrichthyes</taxon>
        <taxon>Holocephali</taxon>
        <taxon>Chimaeriformes</taxon>
        <taxon>Callorhinchidae</taxon>
        <taxon>Callorhinchus</taxon>
    </lineage>
</organism>
<feature type="region of interest" description="Disordered" evidence="6">
    <location>
        <begin position="1"/>
        <end position="39"/>
    </location>
</feature>
<feature type="transmembrane region" description="Helical" evidence="7">
    <location>
        <begin position="47"/>
        <end position="69"/>
    </location>
</feature>
<dbReference type="GO" id="GO:0016020">
    <property type="term" value="C:membrane"/>
    <property type="evidence" value="ECO:0007669"/>
    <property type="project" value="UniProtKB-SubCell"/>
</dbReference>
<feature type="compositionally biased region" description="Basic and acidic residues" evidence="6">
    <location>
        <begin position="417"/>
        <end position="429"/>
    </location>
</feature>
<sequence length="464" mass="50892">GLATGGSQDSSSPRPGSPLSLKEPGPEDSAPREEETKGRLRMRSPSGFFIVLGVFIVTVGIAIAVVGYWPHKKFPRTIANHSKVPNEVAVKSQAQSGLKTEKLKLIGPLIMGIGLFVFICANTILHENRDRETKLIIQRNMYSAAMVLSDGERKEMEPGLGTLSVDAGFRCFEQCCAGERALCAAHGHSDSSGTGQWADADMPVRHQTTTQLVYHKRPSPSLSLHSLQSDSCNSSERNLSAFLTGGADPGVSTPVAVLPVIKLNNCVIVDTPSASDPMSDVEPDQREAASSTEDLKLWQNHGYIRSGSIRSAGDVSGILAQAGYCLRNKSFSTRFIGRFLSPGRVRKECGSDFHLPIACGHANSIDLGRDRNKVSVEREDGKNRSWPRLDRSNEAKYLKLENREGSADSLIEETEPEWAREEQNVRGDFSRQTGKRAQNHRRAEQIQSHSGPHCSQWKGLWFMD</sequence>